<accession>A0ABW5H7N6</accession>
<gene>
    <name evidence="3" type="ORF">ACFSVL_15985</name>
</gene>
<evidence type="ECO:0000256" key="1">
    <source>
        <dbReference type="SAM" id="MobiDB-lite"/>
    </source>
</evidence>
<feature type="region of interest" description="Disordered" evidence="1">
    <location>
        <begin position="71"/>
        <end position="109"/>
    </location>
</feature>
<evidence type="ECO:0000256" key="2">
    <source>
        <dbReference type="SAM" id="Phobius"/>
    </source>
</evidence>
<organism evidence="3 4">
    <name type="scientific">Amycolatopsis silviterrae</name>
    <dbReference type="NCBI Taxonomy" id="1656914"/>
    <lineage>
        <taxon>Bacteria</taxon>
        <taxon>Bacillati</taxon>
        <taxon>Actinomycetota</taxon>
        <taxon>Actinomycetes</taxon>
        <taxon>Pseudonocardiales</taxon>
        <taxon>Pseudonocardiaceae</taxon>
        <taxon>Amycolatopsis</taxon>
    </lineage>
</organism>
<dbReference type="Proteomes" id="UP001597483">
    <property type="component" value="Unassembled WGS sequence"/>
</dbReference>
<evidence type="ECO:0000313" key="3">
    <source>
        <dbReference type="EMBL" id="MFD2468890.1"/>
    </source>
</evidence>
<dbReference type="EMBL" id="JBHUKS010000011">
    <property type="protein sequence ID" value="MFD2468890.1"/>
    <property type="molecule type" value="Genomic_DNA"/>
</dbReference>
<reference evidence="4" key="1">
    <citation type="journal article" date="2019" name="Int. J. Syst. Evol. Microbiol.">
        <title>The Global Catalogue of Microorganisms (GCM) 10K type strain sequencing project: providing services to taxonomists for standard genome sequencing and annotation.</title>
        <authorList>
            <consortium name="The Broad Institute Genomics Platform"/>
            <consortium name="The Broad Institute Genome Sequencing Center for Infectious Disease"/>
            <person name="Wu L."/>
            <person name="Ma J."/>
        </authorList>
    </citation>
    <scope>NUCLEOTIDE SEQUENCE [LARGE SCALE GENOMIC DNA]</scope>
    <source>
        <strain evidence="4">CGMCC 4.7641</strain>
    </source>
</reference>
<keyword evidence="2" id="KW-0472">Membrane</keyword>
<evidence type="ECO:0000313" key="4">
    <source>
        <dbReference type="Proteomes" id="UP001597483"/>
    </source>
</evidence>
<comment type="caution">
    <text evidence="3">The sequence shown here is derived from an EMBL/GenBank/DDBJ whole genome shotgun (WGS) entry which is preliminary data.</text>
</comment>
<keyword evidence="2" id="KW-0812">Transmembrane</keyword>
<keyword evidence="4" id="KW-1185">Reference proteome</keyword>
<feature type="transmembrane region" description="Helical" evidence="2">
    <location>
        <begin position="6"/>
        <end position="23"/>
    </location>
</feature>
<proteinExistence type="predicted"/>
<protein>
    <submittedName>
        <fullName evidence="3">Uncharacterized protein</fullName>
    </submittedName>
</protein>
<keyword evidence="2" id="KW-1133">Transmembrane helix</keyword>
<dbReference type="RefSeq" id="WP_378304839.1">
    <property type="nucleotide sequence ID" value="NZ_JBHUKS010000011.1"/>
</dbReference>
<sequence length="386" mass="42534">MGAALIGAAGAVIAATIGAFAVLRGRRPRRAKLEPVDATPLEVARQQERDAIREHTRLHDEDAKWLMTELQRARDQAAREQAASEPSRPAPRPPARGAVSPPGEGPQVEMIDVSVPDRPARWMDPPVVDLKLRNRGGESAVLKRMVVEVLWARRITAFGELLPYSDISGGVWLPPSATYDVELPEPEDADGARITVALSQVIDAGEADRFHVRLNTDIPPGDAFPHEAPGAISLYLLRLHVLYNADDRKVRFRPLAVACPGNLLPVPTKKEIRKRITEFRGKVDEIRRGIDREMTARGMKPPDWSAKPPRARGDLPADLAALNRGHRVNAYFWDPQGAVKLFLDDAERICREITQLPPDLPDGLDQAVAAARATLSELPALRRETP</sequence>
<name>A0ABW5H7N6_9PSEU</name>